<name>A0A2W4CNC2_9HYPH</name>
<keyword evidence="1" id="KW-0472">Membrane</keyword>
<comment type="caution">
    <text evidence="2">The sequence shown here is derived from an EMBL/GenBank/DDBJ whole genome shotgun (WGS) entry which is preliminary data.</text>
</comment>
<organism evidence="2 3">
    <name type="scientific">Rhizobium tubonense</name>
    <dbReference type="NCBI Taxonomy" id="484088"/>
    <lineage>
        <taxon>Bacteria</taxon>
        <taxon>Pseudomonadati</taxon>
        <taxon>Pseudomonadota</taxon>
        <taxon>Alphaproteobacteria</taxon>
        <taxon>Hyphomicrobiales</taxon>
        <taxon>Rhizobiaceae</taxon>
        <taxon>Rhizobium/Agrobacterium group</taxon>
        <taxon>Rhizobium</taxon>
    </lineage>
</organism>
<proteinExistence type="predicted"/>
<evidence type="ECO:0000313" key="3">
    <source>
        <dbReference type="Proteomes" id="UP000248925"/>
    </source>
</evidence>
<dbReference type="Proteomes" id="UP000248925">
    <property type="component" value="Unassembled WGS sequence"/>
</dbReference>
<reference evidence="2 3" key="1">
    <citation type="journal article" date="2018" name="Sci. Rep.">
        <title>Rhizobium tumorigenes sp. nov., a novel plant tumorigenic bacterium isolated from cane gall tumors on thornless blackberry.</title>
        <authorList>
            <person name="Kuzmanovi N."/>
            <person name="Smalla K."/>
            <person name="Gronow S."/>
            <person name="PuBawska J."/>
        </authorList>
    </citation>
    <scope>NUCLEOTIDE SEQUENCE [LARGE SCALE GENOMIC DNA]</scope>
    <source>
        <strain evidence="2 3">CCBAU 85046</strain>
    </source>
</reference>
<dbReference type="AlphaFoldDB" id="A0A2W4CNC2"/>
<accession>A0A2W4CNC2</accession>
<feature type="transmembrane region" description="Helical" evidence="1">
    <location>
        <begin position="43"/>
        <end position="66"/>
    </location>
</feature>
<dbReference type="EMBL" id="PCDP01000035">
    <property type="protein sequence ID" value="PZM13931.1"/>
    <property type="molecule type" value="Genomic_DNA"/>
</dbReference>
<keyword evidence="3" id="KW-1185">Reference proteome</keyword>
<evidence type="ECO:0000256" key="1">
    <source>
        <dbReference type="SAM" id="Phobius"/>
    </source>
</evidence>
<gene>
    <name evidence="2" type="ORF">CPY51_13830</name>
</gene>
<keyword evidence="1" id="KW-0812">Transmembrane</keyword>
<keyword evidence="1" id="KW-1133">Transmembrane helix</keyword>
<protein>
    <submittedName>
        <fullName evidence="2">Uncharacterized protein</fullName>
    </submittedName>
</protein>
<evidence type="ECO:0000313" key="2">
    <source>
        <dbReference type="EMBL" id="PZM13931.1"/>
    </source>
</evidence>
<sequence>MRNGQEHGSTSVLAAFGAADAPERVNAHQLTMENEMTWGMGATALLLVVVMLLIVAVLIALIKYIFYR</sequence>